<comment type="caution">
    <text evidence="6">The sequence shown here is derived from an EMBL/GenBank/DDBJ whole genome shotgun (WGS) entry which is preliminary data.</text>
</comment>
<dbReference type="GO" id="GO:0006729">
    <property type="term" value="P:tetrahydrobiopterin biosynthetic process"/>
    <property type="evidence" value="ECO:0007669"/>
    <property type="project" value="InterPro"/>
</dbReference>
<protein>
    <recommendedName>
        <fullName evidence="3">4a-hydroxytetrahydrobiopterin dehydratase</fullName>
        <ecNumber evidence="3">4.2.1.96</ecNumber>
    </recommendedName>
    <alternativeName>
        <fullName evidence="5">4-alpha-hydroxy-tetrahydropterin dehydratase</fullName>
    </alternativeName>
</protein>
<dbReference type="GO" id="GO:0008124">
    <property type="term" value="F:4-alpha-hydroxytetrahydrobiopterin dehydratase activity"/>
    <property type="evidence" value="ECO:0007669"/>
    <property type="project" value="UniProtKB-EC"/>
</dbReference>
<sequence>MSVSKCPLRLSLIRTLSTMSSKEAIKRPKMSRLTSSEREEQLTPLLHQFQWRVFEQHSSRDAIKRSLVFKNFDSAFQFMTEVASKAKEMNHHPEWSNVFNKVDIVLTTHDVGGLSSRDIELAKFINEAAIKNGVR</sequence>
<evidence type="ECO:0000256" key="2">
    <source>
        <dbReference type="ARBA" id="ARBA00006472"/>
    </source>
</evidence>
<evidence type="ECO:0000256" key="4">
    <source>
        <dbReference type="ARBA" id="ARBA00023239"/>
    </source>
</evidence>
<proteinExistence type="inferred from homology"/>
<dbReference type="SUPFAM" id="SSF55248">
    <property type="entry name" value="PCD-like"/>
    <property type="match status" value="1"/>
</dbReference>
<dbReference type="Proteomes" id="UP001497525">
    <property type="component" value="Unassembled WGS sequence"/>
</dbReference>
<dbReference type="CDD" id="cd00914">
    <property type="entry name" value="PCD_DCoH_subfamily_b"/>
    <property type="match status" value="1"/>
</dbReference>
<dbReference type="PANTHER" id="PTHR12599:SF0">
    <property type="entry name" value="PTERIN-4-ALPHA-CARBINOLAMINE DEHYDRATASE"/>
    <property type="match status" value="1"/>
</dbReference>
<dbReference type="EMBL" id="CAXLJL010000390">
    <property type="protein sequence ID" value="CAL5137460.1"/>
    <property type="molecule type" value="Genomic_DNA"/>
</dbReference>
<evidence type="ECO:0000256" key="3">
    <source>
        <dbReference type="ARBA" id="ARBA00013252"/>
    </source>
</evidence>
<keyword evidence="4" id="KW-0456">Lyase</keyword>
<comment type="catalytic activity">
    <reaction evidence="1">
        <text>(4aS,6R)-4a-hydroxy-L-erythro-5,6,7,8-tetrahydrobiopterin = (6R)-L-erythro-6,7-dihydrobiopterin + H2O</text>
        <dbReference type="Rhea" id="RHEA:11920"/>
        <dbReference type="ChEBI" id="CHEBI:15377"/>
        <dbReference type="ChEBI" id="CHEBI:15642"/>
        <dbReference type="ChEBI" id="CHEBI:43120"/>
        <dbReference type="EC" id="4.2.1.96"/>
    </reaction>
</comment>
<dbReference type="AlphaFoldDB" id="A0AAV2TMB7"/>
<dbReference type="InterPro" id="IPR036428">
    <property type="entry name" value="PCD_sf"/>
</dbReference>
<dbReference type="EC" id="4.2.1.96" evidence="3"/>
<evidence type="ECO:0000256" key="1">
    <source>
        <dbReference type="ARBA" id="ARBA00001554"/>
    </source>
</evidence>
<comment type="similarity">
    <text evidence="2">Belongs to the pterin-4-alpha-carbinolamine dehydratase family.</text>
</comment>
<evidence type="ECO:0000256" key="5">
    <source>
        <dbReference type="ARBA" id="ARBA00030497"/>
    </source>
</evidence>
<reference evidence="6" key="1">
    <citation type="submission" date="2024-06" db="EMBL/GenBank/DDBJ databases">
        <authorList>
            <person name="Liu X."/>
            <person name="Lenzi L."/>
            <person name="Haldenby T S."/>
            <person name="Uol C."/>
        </authorList>
    </citation>
    <scope>NUCLEOTIDE SEQUENCE</scope>
</reference>
<accession>A0AAV2TMB7</accession>
<organism evidence="6 7">
    <name type="scientific">Calicophoron daubneyi</name>
    <name type="common">Rumen fluke</name>
    <name type="synonym">Paramphistomum daubneyi</name>
    <dbReference type="NCBI Taxonomy" id="300641"/>
    <lineage>
        <taxon>Eukaryota</taxon>
        <taxon>Metazoa</taxon>
        <taxon>Spiralia</taxon>
        <taxon>Lophotrochozoa</taxon>
        <taxon>Platyhelminthes</taxon>
        <taxon>Trematoda</taxon>
        <taxon>Digenea</taxon>
        <taxon>Plagiorchiida</taxon>
        <taxon>Pronocephalata</taxon>
        <taxon>Paramphistomoidea</taxon>
        <taxon>Paramphistomidae</taxon>
        <taxon>Calicophoron</taxon>
    </lineage>
</organism>
<gene>
    <name evidence="6" type="ORF">CDAUBV1_LOCUS11771</name>
</gene>
<dbReference type="Pfam" id="PF01329">
    <property type="entry name" value="Pterin_4a"/>
    <property type="match status" value="1"/>
</dbReference>
<evidence type="ECO:0000313" key="7">
    <source>
        <dbReference type="Proteomes" id="UP001497525"/>
    </source>
</evidence>
<dbReference type="Gene3D" id="3.30.1360.20">
    <property type="entry name" value="Transcriptional coactivator/pterin dehydratase"/>
    <property type="match status" value="1"/>
</dbReference>
<name>A0AAV2TMB7_CALDB</name>
<dbReference type="NCBIfam" id="NF002018">
    <property type="entry name" value="PRK00823.1-3"/>
    <property type="match status" value="1"/>
</dbReference>
<dbReference type="HAMAP" id="MF_00434">
    <property type="entry name" value="Pterin_4_alpha"/>
    <property type="match status" value="1"/>
</dbReference>
<evidence type="ECO:0000313" key="6">
    <source>
        <dbReference type="EMBL" id="CAL5137460.1"/>
    </source>
</evidence>
<dbReference type="InterPro" id="IPR001533">
    <property type="entry name" value="Pterin_deHydtase"/>
</dbReference>
<dbReference type="PANTHER" id="PTHR12599">
    <property type="entry name" value="PTERIN-4-ALPHA-CARBINOLAMINE DEHYDRATASE"/>
    <property type="match status" value="1"/>
</dbReference>